<feature type="transmembrane region" description="Helical" evidence="8">
    <location>
        <begin position="262"/>
        <end position="283"/>
    </location>
</feature>
<organism evidence="9 10">
    <name type="scientific">Quercus suber</name>
    <name type="common">Cork oak</name>
    <dbReference type="NCBI Taxonomy" id="58331"/>
    <lineage>
        <taxon>Eukaryota</taxon>
        <taxon>Viridiplantae</taxon>
        <taxon>Streptophyta</taxon>
        <taxon>Embryophyta</taxon>
        <taxon>Tracheophyta</taxon>
        <taxon>Spermatophyta</taxon>
        <taxon>Magnoliopsida</taxon>
        <taxon>eudicotyledons</taxon>
        <taxon>Gunneridae</taxon>
        <taxon>Pentapetalae</taxon>
        <taxon>rosids</taxon>
        <taxon>fabids</taxon>
        <taxon>Fagales</taxon>
        <taxon>Fagaceae</taxon>
        <taxon>Quercus</taxon>
    </lineage>
</organism>
<evidence type="ECO:0000256" key="7">
    <source>
        <dbReference type="ARBA" id="ARBA00023136"/>
    </source>
</evidence>
<reference evidence="9 10" key="1">
    <citation type="journal article" date="2018" name="Sci. Data">
        <title>The draft genome sequence of cork oak.</title>
        <authorList>
            <person name="Ramos A.M."/>
            <person name="Usie A."/>
            <person name="Barbosa P."/>
            <person name="Barros P.M."/>
            <person name="Capote T."/>
            <person name="Chaves I."/>
            <person name="Simoes F."/>
            <person name="Abreu I."/>
            <person name="Carrasquinho I."/>
            <person name="Faro C."/>
            <person name="Guimaraes J.B."/>
            <person name="Mendonca D."/>
            <person name="Nobrega F."/>
            <person name="Rodrigues L."/>
            <person name="Saibo N.J.M."/>
            <person name="Varela M.C."/>
            <person name="Egas C."/>
            <person name="Matos J."/>
            <person name="Miguel C.M."/>
            <person name="Oliveira M.M."/>
            <person name="Ricardo C.P."/>
            <person name="Goncalves S."/>
        </authorList>
    </citation>
    <scope>NUCLEOTIDE SEQUENCE [LARGE SCALE GENOMIC DNA]</scope>
    <source>
        <strain evidence="10">cv. HL8</strain>
    </source>
</reference>
<comment type="caution">
    <text evidence="9">The sequence shown here is derived from an EMBL/GenBank/DDBJ whole genome shotgun (WGS) entry which is preliminary data.</text>
</comment>
<keyword evidence="4 8" id="KW-0812">Transmembrane</keyword>
<comment type="subcellular location">
    <subcellularLocation>
        <location evidence="1">Membrane</location>
        <topology evidence="1">Multi-pass membrane protein</topology>
    </subcellularLocation>
</comment>
<dbReference type="GO" id="GO:0005384">
    <property type="term" value="F:manganese ion transmembrane transporter activity"/>
    <property type="evidence" value="ECO:0007669"/>
    <property type="project" value="TreeGrafter"/>
</dbReference>
<evidence type="ECO:0000256" key="1">
    <source>
        <dbReference type="ARBA" id="ARBA00004141"/>
    </source>
</evidence>
<dbReference type="NCBIfam" id="NF037982">
    <property type="entry name" value="Nramp_1"/>
    <property type="match status" value="1"/>
</dbReference>
<evidence type="ECO:0000256" key="8">
    <source>
        <dbReference type="SAM" id="Phobius"/>
    </source>
</evidence>
<dbReference type="GO" id="GO:0034755">
    <property type="term" value="P:iron ion transmembrane transport"/>
    <property type="evidence" value="ECO:0007669"/>
    <property type="project" value="TreeGrafter"/>
</dbReference>
<evidence type="ECO:0000256" key="3">
    <source>
        <dbReference type="ARBA" id="ARBA00022448"/>
    </source>
</evidence>
<dbReference type="PRINTS" id="PR00447">
    <property type="entry name" value="NATRESASSCMP"/>
</dbReference>
<feature type="transmembrane region" description="Helical" evidence="8">
    <location>
        <begin position="328"/>
        <end position="348"/>
    </location>
</feature>
<evidence type="ECO:0000313" key="9">
    <source>
        <dbReference type="EMBL" id="KAK7836471.1"/>
    </source>
</evidence>
<dbReference type="PANTHER" id="PTHR11706:SF77">
    <property type="entry name" value="METAL TRANSPORTER NRAMP5"/>
    <property type="match status" value="1"/>
</dbReference>
<keyword evidence="7 8" id="KW-0472">Membrane</keyword>
<dbReference type="GO" id="GO:0005886">
    <property type="term" value="C:plasma membrane"/>
    <property type="evidence" value="ECO:0007669"/>
    <property type="project" value="TreeGrafter"/>
</dbReference>
<proteinExistence type="inferred from homology"/>
<dbReference type="Proteomes" id="UP000237347">
    <property type="component" value="Unassembled WGS sequence"/>
</dbReference>
<feature type="transmembrane region" description="Helical" evidence="8">
    <location>
        <begin position="217"/>
        <end position="242"/>
    </location>
</feature>
<evidence type="ECO:0000256" key="4">
    <source>
        <dbReference type="ARBA" id="ARBA00022692"/>
    </source>
</evidence>
<feature type="transmembrane region" description="Helical" evidence="8">
    <location>
        <begin position="63"/>
        <end position="81"/>
    </location>
</feature>
<dbReference type="AlphaFoldDB" id="A0AAW0KD40"/>
<protein>
    <submittedName>
        <fullName evidence="9">Metal transporter nramp5</fullName>
    </submittedName>
</protein>
<keyword evidence="5 8" id="KW-1133">Transmembrane helix</keyword>
<name>A0AAW0KD40_QUESU</name>
<keyword evidence="10" id="KW-1185">Reference proteome</keyword>
<dbReference type="Pfam" id="PF01566">
    <property type="entry name" value="Nramp"/>
    <property type="match status" value="3"/>
</dbReference>
<evidence type="ECO:0000256" key="2">
    <source>
        <dbReference type="ARBA" id="ARBA00009965"/>
    </source>
</evidence>
<dbReference type="PANTHER" id="PTHR11706">
    <property type="entry name" value="SOLUTE CARRIER PROTEIN FAMILY 11 MEMBER"/>
    <property type="match status" value="1"/>
</dbReference>
<keyword evidence="6" id="KW-0406">Ion transport</keyword>
<dbReference type="EMBL" id="PKMF04000352">
    <property type="protein sequence ID" value="KAK7836471.1"/>
    <property type="molecule type" value="Genomic_DNA"/>
</dbReference>
<feature type="transmembrane region" description="Helical" evidence="8">
    <location>
        <begin position="303"/>
        <end position="322"/>
    </location>
</feature>
<accession>A0AAW0KD40</accession>
<keyword evidence="3" id="KW-0813">Transport</keyword>
<feature type="transmembrane region" description="Helical" evidence="8">
    <location>
        <begin position="174"/>
        <end position="196"/>
    </location>
</feature>
<dbReference type="GO" id="GO:0015086">
    <property type="term" value="F:cadmium ion transmembrane transporter activity"/>
    <property type="evidence" value="ECO:0007669"/>
    <property type="project" value="TreeGrafter"/>
</dbReference>
<evidence type="ECO:0000313" key="10">
    <source>
        <dbReference type="Proteomes" id="UP000237347"/>
    </source>
</evidence>
<feature type="transmembrane region" description="Helical" evidence="8">
    <location>
        <begin position="144"/>
        <end position="168"/>
    </location>
</feature>
<dbReference type="InterPro" id="IPR001046">
    <property type="entry name" value="NRAMP_fam"/>
</dbReference>
<comment type="similarity">
    <text evidence="2">Belongs to the NRAMP (TC 2.A.55) family.</text>
</comment>
<feature type="transmembrane region" description="Helical" evidence="8">
    <location>
        <begin position="369"/>
        <end position="391"/>
    </location>
</feature>
<sequence>MRIQQQQQQVTDVVPSLTWGGDSHRVAAINLEESPNSSDKHDHEDSQNQDLSIIYMMFQKPRWRKFLSFVGPGFLVSMAYIDPGSMETDLQTGASYTFELLWVVLIGFTFALIIQSLAANLGVSTGKHLSELCKFEYPKYVKYCLWLLAEFAVICADIPEVIGTAFALNILFHIPIWAGVLITGLSTLLFLGLQRYGPPAAAVVKGLFVPKLSGQGAIGSAIALWGSIIVPHNLFFYSALVLSRKVPRSVSAINNVLGRSSSTIYAIALLASGQSASITGTYAGQFIMQGFLDLKMRLWIRNLMTRCIAIAPSLIVSIIGGSKGAAQLIIITTMVLAFELPFALIPLLKFSNSNPKMGPHKNSIYIANVFIGIIVFPLMLIYVLAILYLTFRKDTAVTFTEPIMVDQPMAQNNMEHGLSNSNEVVEADHIPYSEDLVDIPLPE</sequence>
<feature type="transmembrane region" description="Helical" evidence="8">
    <location>
        <begin position="101"/>
        <end position="123"/>
    </location>
</feature>
<gene>
    <name evidence="9" type="primary">NRAMP5</name>
    <name evidence="9" type="ORF">CFP56_022444</name>
</gene>
<evidence type="ECO:0000256" key="6">
    <source>
        <dbReference type="ARBA" id="ARBA00023065"/>
    </source>
</evidence>
<evidence type="ECO:0000256" key="5">
    <source>
        <dbReference type="ARBA" id="ARBA00022989"/>
    </source>
</evidence>